<evidence type="ECO:0000256" key="1">
    <source>
        <dbReference type="ARBA" id="ARBA00010491"/>
    </source>
</evidence>
<feature type="signal peptide" evidence="7">
    <location>
        <begin position="1"/>
        <end position="24"/>
    </location>
</feature>
<dbReference type="GO" id="GO:0006508">
    <property type="term" value="P:proteolysis"/>
    <property type="evidence" value="ECO:0007669"/>
    <property type="project" value="UniProtKB-KW"/>
</dbReference>
<dbReference type="EMBL" id="FUYR01000001">
    <property type="protein sequence ID" value="SKB35581.1"/>
    <property type="molecule type" value="Genomic_DNA"/>
</dbReference>
<dbReference type="AlphaFoldDB" id="A0A1T5AKM8"/>
<evidence type="ECO:0000256" key="4">
    <source>
        <dbReference type="ARBA" id="ARBA00022729"/>
    </source>
</evidence>
<dbReference type="GO" id="GO:0008239">
    <property type="term" value="F:dipeptidyl-peptidase activity"/>
    <property type="evidence" value="ECO:0007669"/>
    <property type="project" value="UniProtKB-UniRule"/>
</dbReference>
<dbReference type="EC" id="3.4.14.-" evidence="7"/>
<keyword evidence="5 7" id="KW-0378">Hydrolase</keyword>
<comment type="function">
    <text evidence="7">Catalyzes the removal of dipeptides from the N-terminus of oligopeptides.</text>
</comment>
<gene>
    <name evidence="8" type="ORF">SAMN05661099_0834</name>
</gene>
<evidence type="ECO:0000256" key="6">
    <source>
        <dbReference type="ARBA" id="ARBA00022825"/>
    </source>
</evidence>
<dbReference type="PANTHER" id="PTHR38469:SF1">
    <property type="entry name" value="PERIPLASMIC PEPTIDASE SUBFAMILY S1B"/>
    <property type="match status" value="1"/>
</dbReference>
<accession>A0A1T5AKM8</accession>
<evidence type="ECO:0000256" key="3">
    <source>
        <dbReference type="ARBA" id="ARBA00022670"/>
    </source>
</evidence>
<keyword evidence="6 7" id="KW-0720">Serine protease</keyword>
<evidence type="ECO:0000256" key="5">
    <source>
        <dbReference type="ARBA" id="ARBA00022801"/>
    </source>
</evidence>
<keyword evidence="2 7" id="KW-0031">Aminopeptidase</keyword>
<dbReference type="InterPro" id="IPR009003">
    <property type="entry name" value="Peptidase_S1_PA"/>
</dbReference>
<feature type="chain" id="PRO_5023025698" description="Dipeptidyl-peptidase" evidence="7">
    <location>
        <begin position="25"/>
        <end position="737"/>
    </location>
</feature>
<dbReference type="InterPro" id="IPR043504">
    <property type="entry name" value="Peptidase_S1_PA_chymotrypsin"/>
</dbReference>
<dbReference type="Proteomes" id="UP000189981">
    <property type="component" value="Unassembled WGS sequence"/>
</dbReference>
<dbReference type="Gene3D" id="2.40.10.10">
    <property type="entry name" value="Trypsin-like serine proteases"/>
    <property type="match status" value="1"/>
</dbReference>
<keyword evidence="9" id="KW-1185">Reference proteome</keyword>
<dbReference type="RefSeq" id="WP_079701381.1">
    <property type="nucleotide sequence ID" value="NZ_FUYR01000001.1"/>
</dbReference>
<dbReference type="InterPro" id="IPR019500">
    <property type="entry name" value="Pep_S46"/>
</dbReference>
<organism evidence="8 9">
    <name type="scientific">Daejeonella lutea</name>
    <dbReference type="NCBI Taxonomy" id="572036"/>
    <lineage>
        <taxon>Bacteria</taxon>
        <taxon>Pseudomonadati</taxon>
        <taxon>Bacteroidota</taxon>
        <taxon>Sphingobacteriia</taxon>
        <taxon>Sphingobacteriales</taxon>
        <taxon>Sphingobacteriaceae</taxon>
        <taxon>Daejeonella</taxon>
    </lineage>
</organism>
<evidence type="ECO:0000313" key="9">
    <source>
        <dbReference type="Proteomes" id="UP000189981"/>
    </source>
</evidence>
<proteinExistence type="inferred from homology"/>
<dbReference type="PANTHER" id="PTHR38469">
    <property type="entry name" value="PERIPLASMIC PEPTIDASE SUBFAMILY S1B"/>
    <property type="match status" value="1"/>
</dbReference>
<dbReference type="STRING" id="572036.SAMN05661099_0834"/>
<evidence type="ECO:0000313" key="8">
    <source>
        <dbReference type="EMBL" id="SKB35581.1"/>
    </source>
</evidence>
<evidence type="ECO:0000256" key="7">
    <source>
        <dbReference type="RuleBase" id="RU366067"/>
    </source>
</evidence>
<keyword evidence="4 7" id="KW-0732">Signal</keyword>
<dbReference type="OrthoDB" id="9805367at2"/>
<name>A0A1T5AKM8_9SPHI</name>
<evidence type="ECO:0000256" key="2">
    <source>
        <dbReference type="ARBA" id="ARBA00022438"/>
    </source>
</evidence>
<keyword evidence="3 7" id="KW-0645">Protease</keyword>
<sequence>MNRLKYSLALLLVFALGFNNLAKADEGMWLPMLIGKNYEQMKKQGFKLTPEDLYSVNKASIKDAIVSFGGFCTGEIVSKNGLIFTNHHCGYDAAASNSTPENNILDNGFYAKSYQEEKPIQGLFVRFLVRMEDVTPKVMAALAGVQDKDRAAKIAEISRTITTEATAGTSMEADVRDIYKANQFLLFIYERFNDVRLVGVPPQSIGKFGGDTDNWEWPRHTGDFSIFRVYADANNKAAAYSASNKPYTPKKSLPVSIKGVKNGDFAMVYGFPGRTDRYLTSYGVQTATERSNPTTVKLRDIRLKAWKEEMDKNVDVRLKMSSQYANIANYWKYYIGQTEQLKRLKIYENKQKEEAAFTASLASNPEMASLMNQYKAAYEIYDPYVVHYTYINEGLLASPWVRNASQLGAALNAMTTRKDDAAYIKMVNTNLNNMVNTYENTYLENADKKIFAQILTGFYTDVPKNQHPKFITLIAENYWKGSPQATFENYADYLWKNSSLIDPAKLRTFLSNPTKEALEKDPGYMYAVNLIPADYVKNNFGTVLSDFQATKTRLDNLYLKALLEKNKGALIYPDANSTMRISYGQVQNYSPKDGITYDVKTTIDGMVAKYQPGDDEFDLPQSLLDAYAKRDFREYGENGTLPVGFISNNDITGGNSGSPVLNGDGELIGLAFDGNWEAMSGDIAFDKQYKRTISVDARFVLWCIDVLGGAKNIINELDIRRNKLPVPKDKLIMKKTE</sequence>
<dbReference type="GO" id="GO:0070009">
    <property type="term" value="F:serine-type aminopeptidase activity"/>
    <property type="evidence" value="ECO:0007669"/>
    <property type="project" value="UniProtKB-UniRule"/>
</dbReference>
<dbReference type="SUPFAM" id="SSF50494">
    <property type="entry name" value="Trypsin-like serine proteases"/>
    <property type="match status" value="1"/>
</dbReference>
<comment type="similarity">
    <text evidence="1 7">Belongs to the peptidase S46 family.</text>
</comment>
<dbReference type="GO" id="GO:0043171">
    <property type="term" value="P:peptide catabolic process"/>
    <property type="evidence" value="ECO:0007669"/>
    <property type="project" value="UniProtKB-UniRule"/>
</dbReference>
<dbReference type="Pfam" id="PF10459">
    <property type="entry name" value="Peptidase_S46"/>
    <property type="match status" value="1"/>
</dbReference>
<protein>
    <recommendedName>
        <fullName evidence="7">Dipeptidyl-peptidase</fullName>
        <ecNumber evidence="7">3.4.14.-</ecNumber>
    </recommendedName>
</protein>
<reference evidence="9" key="1">
    <citation type="submission" date="2017-02" db="EMBL/GenBank/DDBJ databases">
        <authorList>
            <person name="Varghese N."/>
            <person name="Submissions S."/>
        </authorList>
    </citation>
    <scope>NUCLEOTIDE SEQUENCE [LARGE SCALE GENOMIC DNA]</scope>
    <source>
        <strain evidence="9">DSM 22385</strain>
    </source>
</reference>